<name>A0ABZ2V0C7_9RHOB</name>
<accession>A0ABZ2V0C7</accession>
<keyword evidence="1" id="KW-0413">Isomerase</keyword>
<dbReference type="Proteomes" id="UP001440612">
    <property type="component" value="Chromosome"/>
</dbReference>
<evidence type="ECO:0000313" key="2">
    <source>
        <dbReference type="Proteomes" id="UP001440612"/>
    </source>
</evidence>
<evidence type="ECO:0000313" key="1">
    <source>
        <dbReference type="EMBL" id="WZC47380.1"/>
    </source>
</evidence>
<gene>
    <name evidence="1" type="ORF">AABB29_10545</name>
</gene>
<proteinExistence type="predicted"/>
<dbReference type="EMBL" id="CP150951">
    <property type="protein sequence ID" value="WZC47380.1"/>
    <property type="molecule type" value="Genomic_DNA"/>
</dbReference>
<sequence length="72" mass="8466">MIKRDRNDWLSQVFHCRAAQIGGVIRRQIVDVEREVGVPRFIAEVNRRGFRLIRTEHYFVVVCNNGPIELLC</sequence>
<keyword evidence="2" id="KW-1185">Reference proteome</keyword>
<protein>
    <submittedName>
        <fullName evidence="1">N-(5'-phosphoribosyl)anthranilate isomerase</fullName>
    </submittedName>
</protein>
<dbReference type="RefSeq" id="WP_341365500.1">
    <property type="nucleotide sequence ID" value="NZ_CP150951.2"/>
</dbReference>
<reference evidence="2" key="1">
    <citation type="submission" date="2024-04" db="EMBL/GenBank/DDBJ databases">
        <title>Phylogenomic analyses of a clade within the roseobacter group suggest taxonomic reassignments of species of the genera Aestuariivita, Citreicella, Loktanella, Nautella, Pelagibaca, Ruegeria, Thalassobius, Thiobacimonas and Tropicibacter, and the proposal o.</title>
        <authorList>
            <person name="Jeon C.O."/>
        </authorList>
    </citation>
    <scope>NUCLEOTIDE SEQUENCE [LARGE SCALE GENOMIC DNA]</scope>
    <source>
        <strain evidence="2">BS5-3</strain>
    </source>
</reference>
<organism evidence="1 2">
    <name type="scientific">Yoonia phaeophyticola</name>
    <dbReference type="NCBI Taxonomy" id="3137369"/>
    <lineage>
        <taxon>Bacteria</taxon>
        <taxon>Pseudomonadati</taxon>
        <taxon>Pseudomonadota</taxon>
        <taxon>Alphaproteobacteria</taxon>
        <taxon>Rhodobacterales</taxon>
        <taxon>Paracoccaceae</taxon>
        <taxon>Yoonia</taxon>
    </lineage>
</organism>
<dbReference type="GO" id="GO:0016853">
    <property type="term" value="F:isomerase activity"/>
    <property type="evidence" value="ECO:0007669"/>
    <property type="project" value="UniProtKB-KW"/>
</dbReference>